<name>W0V3K7_9BURK</name>
<reference evidence="2 3" key="1">
    <citation type="journal article" date="2015" name="Genome Announc.">
        <title>Genome Sequence of Mushroom Soft-Rot Pathogen Janthinobacterium agaricidamnosum.</title>
        <authorList>
            <person name="Graupner K."/>
            <person name="Lackner G."/>
            <person name="Hertweck C."/>
        </authorList>
    </citation>
    <scope>NUCLEOTIDE SEQUENCE [LARGE SCALE GENOMIC DNA]</scope>
    <source>
        <strain evidence="3">NBRC 102515 / DSM 9628</strain>
    </source>
</reference>
<keyword evidence="1" id="KW-0732">Signal</keyword>
<proteinExistence type="predicted"/>
<dbReference type="AlphaFoldDB" id="W0V3K7"/>
<evidence type="ECO:0000313" key="2">
    <source>
        <dbReference type="EMBL" id="CDG82431.1"/>
    </source>
</evidence>
<evidence type="ECO:0000313" key="3">
    <source>
        <dbReference type="Proteomes" id="UP000027604"/>
    </source>
</evidence>
<sequence>MRFAVPLLLMLLPLPATAKDTRPASEHEIKSFEAFYRDRFAYQSTAEPVLSVTRAAQGKQWHVTATVDSAPQRAQAPLCKMLRSSFVYDTKAPRHWIEEIPAGQYAWFDRGPACRRATEPVKLIQPLPDPHVIALMNQQARLLQSARLLMAGNTSCARQRSLNFKLAGIDIGADKNTAGMFGLVFQSDRDSSATVWVKYYRNDLTAWNVTCPAP</sequence>
<organism evidence="2 3">
    <name type="scientific">Janthinobacterium agaricidamnosum NBRC 102515 = DSM 9628</name>
    <dbReference type="NCBI Taxonomy" id="1349767"/>
    <lineage>
        <taxon>Bacteria</taxon>
        <taxon>Pseudomonadati</taxon>
        <taxon>Pseudomonadota</taxon>
        <taxon>Betaproteobacteria</taxon>
        <taxon>Burkholderiales</taxon>
        <taxon>Oxalobacteraceae</taxon>
        <taxon>Janthinobacterium</taxon>
    </lineage>
</organism>
<dbReference type="PATRIC" id="fig|1349767.4.peg.3570"/>
<keyword evidence="3" id="KW-1185">Reference proteome</keyword>
<dbReference type="KEGG" id="jag:GJA_1795"/>
<accession>W0V3K7</accession>
<dbReference type="EMBL" id="HG322949">
    <property type="protein sequence ID" value="CDG82431.1"/>
    <property type="molecule type" value="Genomic_DNA"/>
</dbReference>
<dbReference type="Proteomes" id="UP000027604">
    <property type="component" value="Chromosome I"/>
</dbReference>
<protein>
    <submittedName>
        <fullName evidence="2">Uncharacterized protein</fullName>
    </submittedName>
</protein>
<gene>
    <name evidence="2" type="ORF">GJA_1795</name>
</gene>
<feature type="chain" id="PRO_5004798053" evidence="1">
    <location>
        <begin position="19"/>
        <end position="214"/>
    </location>
</feature>
<dbReference type="HOGENOM" id="CLU_1287411_0_0_4"/>
<feature type="signal peptide" evidence="1">
    <location>
        <begin position="1"/>
        <end position="18"/>
    </location>
</feature>
<evidence type="ECO:0000256" key="1">
    <source>
        <dbReference type="SAM" id="SignalP"/>
    </source>
</evidence>